<feature type="region of interest" description="Disordered" evidence="1">
    <location>
        <begin position="1"/>
        <end position="24"/>
    </location>
</feature>
<sequence>MAPAAKRPSGFDNDPRNPCLKSEDAKVPFAELLEQISKSKVEHAPEPQARYRPPKPCWQEPNEGFRVGPSTGRTFDAAPGFLKPKQFNAWDTERILAPTRTYPVRGSAGEMYDNARDGLPPWRPTKWGHQTGESFPLDSAPPLPAQKGGKAPRSSTATPSKASAATALGEDGGAAAPKPWEKQRPVSAQAGATVTPRRTPRAASMGRPASQGCSRAATKGAPAPAPAAAAPVAARTREQCPGRANSARAAAPGRGGPSAPGAAPGFPPRPKPGLRRPW</sequence>
<proteinExistence type="predicted"/>
<feature type="region of interest" description="Disordered" evidence="1">
    <location>
        <begin position="39"/>
        <end position="80"/>
    </location>
</feature>
<dbReference type="EMBL" id="CAUYUJ010017360">
    <property type="protein sequence ID" value="CAK0874129.1"/>
    <property type="molecule type" value="Genomic_DNA"/>
</dbReference>
<accession>A0ABN9VLN1</accession>
<evidence type="ECO:0000256" key="1">
    <source>
        <dbReference type="SAM" id="MobiDB-lite"/>
    </source>
</evidence>
<organism evidence="2 3">
    <name type="scientific">Prorocentrum cordatum</name>
    <dbReference type="NCBI Taxonomy" id="2364126"/>
    <lineage>
        <taxon>Eukaryota</taxon>
        <taxon>Sar</taxon>
        <taxon>Alveolata</taxon>
        <taxon>Dinophyceae</taxon>
        <taxon>Prorocentrales</taxon>
        <taxon>Prorocentraceae</taxon>
        <taxon>Prorocentrum</taxon>
    </lineage>
</organism>
<evidence type="ECO:0000313" key="3">
    <source>
        <dbReference type="Proteomes" id="UP001189429"/>
    </source>
</evidence>
<keyword evidence="3" id="KW-1185">Reference proteome</keyword>
<feature type="compositionally biased region" description="Low complexity" evidence="1">
    <location>
        <begin position="216"/>
        <end position="234"/>
    </location>
</feature>
<comment type="caution">
    <text evidence="2">The sequence shown here is derived from an EMBL/GenBank/DDBJ whole genome shotgun (WGS) entry which is preliminary data.</text>
</comment>
<feature type="compositionally biased region" description="Low complexity" evidence="1">
    <location>
        <begin position="241"/>
        <end position="252"/>
    </location>
</feature>
<evidence type="ECO:0008006" key="4">
    <source>
        <dbReference type="Google" id="ProtNLM"/>
    </source>
</evidence>
<dbReference type="Proteomes" id="UP001189429">
    <property type="component" value="Unassembled WGS sequence"/>
</dbReference>
<feature type="compositionally biased region" description="Low complexity" evidence="1">
    <location>
        <begin position="151"/>
        <end position="167"/>
    </location>
</feature>
<gene>
    <name evidence="2" type="ORF">PCOR1329_LOCUS59120</name>
</gene>
<name>A0ABN9VLN1_9DINO</name>
<feature type="region of interest" description="Disordered" evidence="1">
    <location>
        <begin position="101"/>
        <end position="278"/>
    </location>
</feature>
<reference evidence="2" key="1">
    <citation type="submission" date="2023-10" db="EMBL/GenBank/DDBJ databases">
        <authorList>
            <person name="Chen Y."/>
            <person name="Shah S."/>
            <person name="Dougan E. K."/>
            <person name="Thang M."/>
            <person name="Chan C."/>
        </authorList>
    </citation>
    <scope>NUCLEOTIDE SEQUENCE [LARGE SCALE GENOMIC DNA]</scope>
</reference>
<evidence type="ECO:0000313" key="2">
    <source>
        <dbReference type="EMBL" id="CAK0874129.1"/>
    </source>
</evidence>
<protein>
    <recommendedName>
        <fullName evidence="4">RBPJ-interacting and tubulin-associated protein</fullName>
    </recommendedName>
</protein>